<dbReference type="EC" id="3.6.1.23" evidence="2"/>
<comment type="catalytic activity">
    <reaction evidence="5">
        <text>dUTP + H2O = dUMP + diphosphate + H(+)</text>
        <dbReference type="Rhea" id="RHEA:10248"/>
        <dbReference type="ChEBI" id="CHEBI:15377"/>
        <dbReference type="ChEBI" id="CHEBI:15378"/>
        <dbReference type="ChEBI" id="CHEBI:33019"/>
        <dbReference type="ChEBI" id="CHEBI:61555"/>
        <dbReference type="ChEBI" id="CHEBI:246422"/>
        <dbReference type="EC" id="3.6.1.23"/>
    </reaction>
</comment>
<comment type="similarity">
    <text evidence="1">Belongs to the dUTPase family.</text>
</comment>
<evidence type="ECO:0000256" key="2">
    <source>
        <dbReference type="ARBA" id="ARBA00012379"/>
    </source>
</evidence>
<dbReference type="InterPro" id="IPR008181">
    <property type="entry name" value="dUTPase"/>
</dbReference>
<evidence type="ECO:0000256" key="4">
    <source>
        <dbReference type="ARBA" id="ARBA00023080"/>
    </source>
</evidence>
<keyword evidence="4" id="KW-0546">Nucleotide metabolism</keyword>
<evidence type="ECO:0000313" key="8">
    <source>
        <dbReference type="Proteomes" id="UP000034653"/>
    </source>
</evidence>
<dbReference type="EMBL" id="LCLG01000007">
    <property type="protein sequence ID" value="KKU12095.1"/>
    <property type="molecule type" value="Genomic_DNA"/>
</dbReference>
<evidence type="ECO:0000256" key="5">
    <source>
        <dbReference type="ARBA" id="ARBA00047686"/>
    </source>
</evidence>
<dbReference type="PANTHER" id="PTHR11241:SF0">
    <property type="entry name" value="DEOXYURIDINE 5'-TRIPHOSPHATE NUCLEOTIDOHYDROLASE"/>
    <property type="match status" value="1"/>
</dbReference>
<evidence type="ECO:0000259" key="6">
    <source>
        <dbReference type="Pfam" id="PF00692"/>
    </source>
</evidence>
<dbReference type="PATRIC" id="fig|1618559.3.peg.209"/>
<dbReference type="GO" id="GO:0006226">
    <property type="term" value="P:dUMP biosynthetic process"/>
    <property type="evidence" value="ECO:0007669"/>
    <property type="project" value="InterPro"/>
</dbReference>
<proteinExistence type="inferred from homology"/>
<keyword evidence="3 7" id="KW-0378">Hydrolase</keyword>
<comment type="caution">
    <text evidence="7">The sequence shown here is derived from an EMBL/GenBank/DDBJ whole genome shotgun (WGS) entry which is preliminary data.</text>
</comment>
<dbReference type="AlphaFoldDB" id="A0A0G1QTZ8"/>
<dbReference type="PANTHER" id="PTHR11241">
    <property type="entry name" value="DEOXYURIDINE 5'-TRIPHOSPHATE NUCLEOTIDOHYDROLASE"/>
    <property type="match status" value="1"/>
</dbReference>
<evidence type="ECO:0000256" key="3">
    <source>
        <dbReference type="ARBA" id="ARBA00022801"/>
    </source>
</evidence>
<dbReference type="SUPFAM" id="SSF51283">
    <property type="entry name" value="dUTPase-like"/>
    <property type="match status" value="1"/>
</dbReference>
<dbReference type="GO" id="GO:0046081">
    <property type="term" value="P:dUTP catabolic process"/>
    <property type="evidence" value="ECO:0007669"/>
    <property type="project" value="InterPro"/>
</dbReference>
<dbReference type="GO" id="GO:0000287">
    <property type="term" value="F:magnesium ion binding"/>
    <property type="evidence" value="ECO:0007669"/>
    <property type="project" value="InterPro"/>
</dbReference>
<feature type="domain" description="dUTPase-like" evidence="6">
    <location>
        <begin position="19"/>
        <end position="145"/>
    </location>
</feature>
<protein>
    <recommendedName>
        <fullName evidence="2">dUTP diphosphatase</fullName>
        <ecNumber evidence="2">3.6.1.23</ecNumber>
    </recommendedName>
</protein>
<dbReference type="Proteomes" id="UP000034653">
    <property type="component" value="Unassembled WGS sequence"/>
</dbReference>
<dbReference type="Pfam" id="PF00692">
    <property type="entry name" value="dUTPase"/>
    <property type="match status" value="1"/>
</dbReference>
<reference evidence="7 8" key="1">
    <citation type="journal article" date="2015" name="Nature">
        <title>rRNA introns, odd ribosomes, and small enigmatic genomes across a large radiation of phyla.</title>
        <authorList>
            <person name="Brown C.T."/>
            <person name="Hug L.A."/>
            <person name="Thomas B.C."/>
            <person name="Sharon I."/>
            <person name="Castelle C.J."/>
            <person name="Singh A."/>
            <person name="Wilkins M.J."/>
            <person name="Williams K.H."/>
            <person name="Banfield J.F."/>
        </authorList>
    </citation>
    <scope>NUCLEOTIDE SEQUENCE [LARGE SCALE GENOMIC DNA]</scope>
</reference>
<dbReference type="InterPro" id="IPR029054">
    <property type="entry name" value="dUTPase-like"/>
</dbReference>
<dbReference type="InterPro" id="IPR036157">
    <property type="entry name" value="dUTPase-like_sf"/>
</dbReference>
<dbReference type="NCBIfam" id="TIGR00576">
    <property type="entry name" value="dut"/>
    <property type="match status" value="1"/>
</dbReference>
<organism evidence="7 8">
    <name type="scientific">Candidatus Woesebacteria bacterium GW2011_GWA1_45_8</name>
    <dbReference type="NCBI Taxonomy" id="1618559"/>
    <lineage>
        <taxon>Bacteria</taxon>
        <taxon>Candidatus Woeseibacteriota</taxon>
    </lineage>
</organism>
<evidence type="ECO:0000313" key="7">
    <source>
        <dbReference type="EMBL" id="KKU12095.1"/>
    </source>
</evidence>
<evidence type="ECO:0000256" key="1">
    <source>
        <dbReference type="ARBA" id="ARBA00006581"/>
    </source>
</evidence>
<dbReference type="GO" id="GO:0004170">
    <property type="term" value="F:dUTP diphosphatase activity"/>
    <property type="evidence" value="ECO:0007669"/>
    <property type="project" value="UniProtKB-EC"/>
</dbReference>
<dbReference type="Gene3D" id="2.70.40.10">
    <property type="match status" value="1"/>
</dbReference>
<dbReference type="NCBIfam" id="NF001862">
    <property type="entry name" value="PRK00601.1"/>
    <property type="match status" value="1"/>
</dbReference>
<gene>
    <name evidence="7" type="ORF">UX19_C0007G0003</name>
</gene>
<sequence>MERKERRPVLKFLKLHKDAILPAYVYEDDAAFGLSSIESFQLKPREVRAVPTGLAAEIPAGWFVSFRGRGSVSSLGVDVLAGVIDAGYRGEWKVVLANVGRKPYKVQKGERIAQGILQPAPQAKIIRVDKLSETKRGGKGFGSTGRK</sequence>
<name>A0A0G1QTZ8_9BACT</name>
<dbReference type="InterPro" id="IPR033704">
    <property type="entry name" value="dUTPase_trimeric"/>
</dbReference>
<dbReference type="CDD" id="cd07557">
    <property type="entry name" value="trimeric_dUTPase"/>
    <property type="match status" value="1"/>
</dbReference>
<accession>A0A0G1QTZ8</accession>